<dbReference type="Proteomes" id="UP000307749">
    <property type="component" value="Unassembled WGS sequence"/>
</dbReference>
<sequence length="378" mass="41827">MIEGSRVRAGLGAAQGWVTMLAMRWRHSRGPALLHAWRRHLVAPLPVALRRRFLPPSREAWIVPVEDQLTICAPGSAHPSDQVRIVPTSTRDVDATSIDAPDVRRILILPESSGLRRRLLWPAAAVRQLSSAMPLQIEHLTPFTPEQVVWDVQVREPMPAGKVAIELAVLPRSALTPWLERARADGIGLDGVDFALGATSRHGFNLLPHLERACATNPRARIDRSLGFLAIGLALAVGIELHHAVDHRLALSEARLHRLESHAAQIRRTEHALVTQQAALQALRQRLHRQPRMDVLLNDLSHRLPRSTWIEHLSIHDSGRITLQGESPDPPALIDVLKASPYLRHPSLEGTVQPDAQTGKERFLIVAALRALAEPGHA</sequence>
<accession>A0A4V3UTF0</accession>
<reference evidence="1 2" key="1">
    <citation type="submission" date="2017-02" db="EMBL/GenBank/DDBJ databases">
        <title>Whole genome sequencing of Metallibacterium scheffleri DSM 24874 (T).</title>
        <authorList>
            <person name="Kumar S."/>
            <person name="Patil P."/>
            <person name="Patil P.B."/>
        </authorList>
    </citation>
    <scope>NUCLEOTIDE SEQUENCE [LARGE SCALE GENOMIC DNA]</scope>
    <source>
        <strain evidence="1 2">DSM 24874</strain>
    </source>
</reference>
<gene>
    <name evidence="1" type="ORF">B1806_09185</name>
</gene>
<evidence type="ECO:0000313" key="1">
    <source>
        <dbReference type="EMBL" id="THD10301.1"/>
    </source>
</evidence>
<dbReference type="RefSeq" id="WP_081130179.1">
    <property type="nucleotide sequence ID" value="NZ_LDOS01000005.1"/>
</dbReference>
<dbReference type="InterPro" id="IPR007813">
    <property type="entry name" value="PilN"/>
</dbReference>
<dbReference type="PANTHER" id="PTHR40278:SF1">
    <property type="entry name" value="DNA UTILIZATION PROTEIN HOFN"/>
    <property type="match status" value="1"/>
</dbReference>
<proteinExistence type="predicted"/>
<dbReference type="Pfam" id="PF05137">
    <property type="entry name" value="PilN"/>
    <property type="match status" value="1"/>
</dbReference>
<protein>
    <recommendedName>
        <fullName evidence="3">Fimbrial assembly protein</fullName>
    </recommendedName>
</protein>
<dbReference type="InterPro" id="IPR043129">
    <property type="entry name" value="ATPase_NBD"/>
</dbReference>
<dbReference type="EMBL" id="MWQO01000031">
    <property type="protein sequence ID" value="THD10301.1"/>
    <property type="molecule type" value="Genomic_DNA"/>
</dbReference>
<dbReference type="AlphaFoldDB" id="A0A4V3UTF0"/>
<comment type="caution">
    <text evidence="1">The sequence shown here is derived from an EMBL/GenBank/DDBJ whole genome shotgun (WGS) entry which is preliminary data.</text>
</comment>
<name>A0A4V3UTF0_9GAMM</name>
<dbReference type="PANTHER" id="PTHR40278">
    <property type="entry name" value="DNA UTILIZATION PROTEIN HOFN"/>
    <property type="match status" value="1"/>
</dbReference>
<dbReference type="Gene3D" id="3.30.420.380">
    <property type="match status" value="1"/>
</dbReference>
<keyword evidence="2" id="KW-1185">Reference proteome</keyword>
<dbReference type="STRING" id="993689.GCA_002077135_00121"/>
<dbReference type="InterPro" id="IPR052534">
    <property type="entry name" value="Extracell_DNA_Util/SecSys_Comp"/>
</dbReference>
<organism evidence="1 2">
    <name type="scientific">Metallibacterium scheffleri</name>
    <dbReference type="NCBI Taxonomy" id="993689"/>
    <lineage>
        <taxon>Bacteria</taxon>
        <taxon>Pseudomonadati</taxon>
        <taxon>Pseudomonadota</taxon>
        <taxon>Gammaproteobacteria</taxon>
        <taxon>Lysobacterales</taxon>
        <taxon>Rhodanobacteraceae</taxon>
        <taxon>Metallibacterium</taxon>
    </lineage>
</organism>
<dbReference type="OrthoDB" id="5621075at2"/>
<evidence type="ECO:0008006" key="3">
    <source>
        <dbReference type="Google" id="ProtNLM"/>
    </source>
</evidence>
<dbReference type="SUPFAM" id="SSF53067">
    <property type="entry name" value="Actin-like ATPase domain"/>
    <property type="match status" value="1"/>
</dbReference>
<evidence type="ECO:0000313" key="2">
    <source>
        <dbReference type="Proteomes" id="UP000307749"/>
    </source>
</evidence>